<dbReference type="InterPro" id="IPR002068">
    <property type="entry name" value="A-crystallin/Hsp20_dom"/>
</dbReference>
<evidence type="ECO:0000313" key="5">
    <source>
        <dbReference type="Proteomes" id="UP000007967"/>
    </source>
</evidence>
<dbReference type="AlphaFoldDB" id="D2PR88"/>
<dbReference type="Pfam" id="PF00011">
    <property type="entry name" value="HSP20"/>
    <property type="match status" value="1"/>
</dbReference>
<dbReference type="STRING" id="479435.Kfla_3986"/>
<reference evidence="5" key="1">
    <citation type="submission" date="2009-09" db="EMBL/GenBank/DDBJ databases">
        <title>The complete genome of Kribbella flavida DSM 17836.</title>
        <authorList>
            <consortium name="US DOE Joint Genome Institute (JGI-PGF)"/>
            <person name="Lucas S."/>
            <person name="Copeland A."/>
            <person name="Lapidus A."/>
            <person name="Glavina del Rio T."/>
            <person name="Dalin E."/>
            <person name="Tice H."/>
            <person name="Bruce D."/>
            <person name="Goodwin L."/>
            <person name="Pitluck S."/>
            <person name="Kyrpides N."/>
            <person name="Mavromatis K."/>
            <person name="Ivanova N."/>
            <person name="Saunders E."/>
            <person name="Brettin T."/>
            <person name="Detter J.C."/>
            <person name="Han C."/>
            <person name="Larimer F."/>
            <person name="Land M."/>
            <person name="Hauser L."/>
            <person name="Markowitz V."/>
            <person name="Cheng J.-F."/>
            <person name="Hugenholtz P."/>
            <person name="Woyke T."/>
            <person name="Wu D."/>
            <person name="Pukall R."/>
            <person name="Klenk H.-P."/>
            <person name="Eisen J.A."/>
        </authorList>
    </citation>
    <scope>NUCLEOTIDE SEQUENCE [LARGE SCALE GENOMIC DNA]</scope>
    <source>
        <strain evidence="5">DSM 17836 / JCM 10339 / NBRC 14399</strain>
    </source>
</reference>
<dbReference type="RefSeq" id="WP_012921592.1">
    <property type="nucleotide sequence ID" value="NC_013729.1"/>
</dbReference>
<dbReference type="Proteomes" id="UP000007967">
    <property type="component" value="Chromosome"/>
</dbReference>
<accession>D2PR88</accession>
<dbReference type="PROSITE" id="PS01031">
    <property type="entry name" value="SHSP"/>
    <property type="match status" value="1"/>
</dbReference>
<proteinExistence type="inferred from homology"/>
<feature type="domain" description="SHSP" evidence="3">
    <location>
        <begin position="50"/>
        <end position="160"/>
    </location>
</feature>
<dbReference type="eggNOG" id="COG0071">
    <property type="taxonomic scope" value="Bacteria"/>
</dbReference>
<keyword evidence="5" id="KW-1185">Reference proteome</keyword>
<protein>
    <submittedName>
        <fullName evidence="4">Heat shock protein Hsp20</fullName>
    </submittedName>
</protein>
<evidence type="ECO:0000259" key="3">
    <source>
        <dbReference type="PROSITE" id="PS01031"/>
    </source>
</evidence>
<dbReference type="SUPFAM" id="SSF49764">
    <property type="entry name" value="HSP20-like chaperones"/>
    <property type="match status" value="1"/>
</dbReference>
<dbReference type="EMBL" id="CP001736">
    <property type="protein sequence ID" value="ADB33036.1"/>
    <property type="molecule type" value="Genomic_DNA"/>
</dbReference>
<evidence type="ECO:0000256" key="1">
    <source>
        <dbReference type="PROSITE-ProRule" id="PRU00285"/>
    </source>
</evidence>
<gene>
    <name evidence="4" type="ordered locus">Kfla_3986</name>
</gene>
<reference evidence="4 5" key="2">
    <citation type="journal article" date="2010" name="Stand. Genomic Sci.">
        <title>Complete genome sequence of Kribbella flavida type strain (IFO 14399).</title>
        <authorList>
            <person name="Pukall R."/>
            <person name="Lapidus A."/>
            <person name="Glavina Del Rio T."/>
            <person name="Copeland A."/>
            <person name="Tice H."/>
            <person name="Cheng J.-F."/>
            <person name="Lucas S."/>
            <person name="Chen F."/>
            <person name="Nolan M."/>
            <person name="LaButti K."/>
            <person name="Pati A."/>
            <person name="Ivanova N."/>
            <person name="Mavrommatis K."/>
            <person name="Mikhailova N."/>
            <person name="Pitluck S."/>
            <person name="Bruce D."/>
            <person name="Goodwin L."/>
            <person name="Land M."/>
            <person name="Hauser L."/>
            <person name="Chang Y.-J."/>
            <person name="Jeffries C.D."/>
            <person name="Chen A."/>
            <person name="Palaniappan K."/>
            <person name="Chain P."/>
            <person name="Rohde M."/>
            <person name="Goeker M."/>
            <person name="Bristow J."/>
            <person name="Eisen J.A."/>
            <person name="Markowitz V."/>
            <person name="Hugenholtz P."/>
            <person name="Kyrpides N.C."/>
            <person name="Klenk H.-P."/>
            <person name="Brettin T."/>
        </authorList>
    </citation>
    <scope>NUCLEOTIDE SEQUENCE [LARGE SCALE GENOMIC DNA]</scope>
    <source>
        <strain evidence="5">DSM 17836 / JCM 10339 / NBRC 14399</strain>
    </source>
</reference>
<evidence type="ECO:0000256" key="2">
    <source>
        <dbReference type="RuleBase" id="RU003616"/>
    </source>
</evidence>
<organism evidence="4 5">
    <name type="scientific">Kribbella flavida (strain DSM 17836 / JCM 10339 / NBRC 14399)</name>
    <dbReference type="NCBI Taxonomy" id="479435"/>
    <lineage>
        <taxon>Bacteria</taxon>
        <taxon>Bacillati</taxon>
        <taxon>Actinomycetota</taxon>
        <taxon>Actinomycetes</taxon>
        <taxon>Propionibacteriales</taxon>
        <taxon>Kribbellaceae</taxon>
        <taxon>Kribbella</taxon>
    </lineage>
</organism>
<dbReference type="HOGENOM" id="CLU_046737_12_2_11"/>
<dbReference type="PANTHER" id="PTHR11527">
    <property type="entry name" value="HEAT-SHOCK PROTEIN 20 FAMILY MEMBER"/>
    <property type="match status" value="1"/>
</dbReference>
<name>D2PR88_KRIFD</name>
<comment type="similarity">
    <text evidence="1 2">Belongs to the small heat shock protein (HSP20) family.</text>
</comment>
<keyword evidence="4" id="KW-0346">Stress response</keyword>
<dbReference type="CDD" id="cd06464">
    <property type="entry name" value="ACD_sHsps-like"/>
    <property type="match status" value="1"/>
</dbReference>
<dbReference type="InterPro" id="IPR008978">
    <property type="entry name" value="HSP20-like_chaperone"/>
</dbReference>
<dbReference type="KEGG" id="kfl:Kfla_3986"/>
<evidence type="ECO:0000313" key="4">
    <source>
        <dbReference type="EMBL" id="ADB33036.1"/>
    </source>
</evidence>
<dbReference type="InterPro" id="IPR031107">
    <property type="entry name" value="Small_HSP"/>
</dbReference>
<sequence>MALPTRRHSSDPARRGDVGAVRWLPTDPFADFEDIYRRMDQMMRSFGSIDRGGWPQVPVDIEETGDAYVVEIDLPGVARDDVTLEWNDRELTVHGEVKERERTGFLRTQTRRAGQFHHSITLPGEVDGDRIAASLEDGVLTVRVPKADSGRARRIQITSSGQKQLNS</sequence>
<dbReference type="Gene3D" id="2.60.40.790">
    <property type="match status" value="1"/>
</dbReference>